<evidence type="ECO:0000256" key="1">
    <source>
        <dbReference type="ARBA" id="ARBA00004323"/>
    </source>
</evidence>
<dbReference type="RefSeq" id="XP_006820416.1">
    <property type="nucleotide sequence ID" value="XM_006820353.1"/>
</dbReference>
<protein>
    <recommendedName>
        <fullName evidence="10">Hexosyltransferase</fullName>
        <ecNumber evidence="10">2.4.1.-</ecNumber>
    </recommendedName>
</protein>
<dbReference type="Gene3D" id="3.90.550.50">
    <property type="match status" value="1"/>
</dbReference>
<dbReference type="GeneID" id="102800712"/>
<keyword evidence="9 10" id="KW-0472">Membrane</keyword>
<keyword evidence="6 10" id="KW-0735">Signal-anchor</keyword>
<gene>
    <name evidence="12" type="primary">LOC102800712</name>
</gene>
<dbReference type="InterPro" id="IPR002659">
    <property type="entry name" value="Glyco_trans_31"/>
</dbReference>
<evidence type="ECO:0000256" key="2">
    <source>
        <dbReference type="ARBA" id="ARBA00008661"/>
    </source>
</evidence>
<evidence type="ECO:0000256" key="8">
    <source>
        <dbReference type="ARBA" id="ARBA00023034"/>
    </source>
</evidence>
<evidence type="ECO:0000313" key="12">
    <source>
        <dbReference type="RefSeq" id="XP_006820416.1"/>
    </source>
</evidence>
<evidence type="ECO:0000256" key="9">
    <source>
        <dbReference type="ARBA" id="ARBA00023136"/>
    </source>
</evidence>
<name>A0ABM0MK75_SACKO</name>
<evidence type="ECO:0000256" key="3">
    <source>
        <dbReference type="ARBA" id="ARBA00022676"/>
    </source>
</evidence>
<evidence type="ECO:0000256" key="4">
    <source>
        <dbReference type="ARBA" id="ARBA00022679"/>
    </source>
</evidence>
<keyword evidence="7 10" id="KW-1133">Transmembrane helix</keyword>
<keyword evidence="11" id="KW-1185">Reference proteome</keyword>
<feature type="transmembrane region" description="Helical" evidence="10">
    <location>
        <begin position="7"/>
        <end position="29"/>
    </location>
</feature>
<dbReference type="Pfam" id="PF01762">
    <property type="entry name" value="Galactosyl_T"/>
    <property type="match status" value="1"/>
</dbReference>
<dbReference type="PANTHER" id="PTHR11214:SF3">
    <property type="entry name" value="BETA-1,3-GALACTOSYLTRANSFERASE 6"/>
    <property type="match status" value="1"/>
</dbReference>
<comment type="subcellular location">
    <subcellularLocation>
        <location evidence="1 10">Golgi apparatus membrane</location>
        <topology evidence="1 10">Single-pass type II membrane protein</topology>
    </subcellularLocation>
</comment>
<dbReference type="Proteomes" id="UP000694865">
    <property type="component" value="Unplaced"/>
</dbReference>
<proteinExistence type="inferred from homology"/>
<organism evidence="11 12">
    <name type="scientific">Saccoglossus kowalevskii</name>
    <name type="common">Acorn worm</name>
    <dbReference type="NCBI Taxonomy" id="10224"/>
    <lineage>
        <taxon>Eukaryota</taxon>
        <taxon>Metazoa</taxon>
        <taxon>Hemichordata</taxon>
        <taxon>Enteropneusta</taxon>
        <taxon>Harrimaniidae</taxon>
        <taxon>Saccoglossus</taxon>
    </lineage>
</organism>
<accession>A0ABM0MK75</accession>
<keyword evidence="8 10" id="KW-0333">Golgi apparatus</keyword>
<evidence type="ECO:0000313" key="11">
    <source>
        <dbReference type="Proteomes" id="UP000694865"/>
    </source>
</evidence>
<sequence>MANLQKPILSILLLVSATLTVVIITLLTVDETPVSRLYTLDNLNFTHSGEHGLNLTFLKLENKNKFSFRYIENPSHKCHGTAFLLIMTVSAPANVQARTVIRESRGKIKRISEREIGQIFVMGMPDNNNDLGRLRSESTSYKDILLIDFTDGYRMLTLKSMIMFEWFTEYCQNVQYMVKTDDDILIILQNLISFLKSAPSTGFASGFLRQNGKAWRNTKVKNRASITQWPYPMYPPYLAGLAIVLSRDVVIRIHDISMYVKMYHIEDVHIGILFALLGITPQHSTRFEIEEIKACDKLCCRGDMIAIHFGRAEKLQQHLKDIKFVNKTNCV</sequence>
<keyword evidence="5 10" id="KW-0812">Transmembrane</keyword>
<evidence type="ECO:0000256" key="10">
    <source>
        <dbReference type="RuleBase" id="RU363063"/>
    </source>
</evidence>
<evidence type="ECO:0000256" key="6">
    <source>
        <dbReference type="ARBA" id="ARBA00022968"/>
    </source>
</evidence>
<evidence type="ECO:0000256" key="5">
    <source>
        <dbReference type="ARBA" id="ARBA00022692"/>
    </source>
</evidence>
<reference evidence="12" key="1">
    <citation type="submission" date="2025-08" db="UniProtKB">
        <authorList>
            <consortium name="RefSeq"/>
        </authorList>
    </citation>
    <scope>IDENTIFICATION</scope>
    <source>
        <tissue evidence="12">Testes</tissue>
    </source>
</reference>
<keyword evidence="3 10" id="KW-0328">Glycosyltransferase</keyword>
<dbReference type="PANTHER" id="PTHR11214">
    <property type="entry name" value="BETA-1,3-N-ACETYLGLUCOSAMINYLTRANSFERASE"/>
    <property type="match status" value="1"/>
</dbReference>
<keyword evidence="4" id="KW-0808">Transferase</keyword>
<comment type="similarity">
    <text evidence="2 10">Belongs to the glycosyltransferase 31 family.</text>
</comment>
<evidence type="ECO:0000256" key="7">
    <source>
        <dbReference type="ARBA" id="ARBA00022989"/>
    </source>
</evidence>
<dbReference type="EC" id="2.4.1.-" evidence="10"/>